<sequence length="277" mass="28480">MDAATPEGTTAGYTIRGGRTDADRLARQAEVMASASLDFLAGCGARPGAAVLDVGCGDGQVALALARLVGPGGRVLGVDVDPEAVAIARRTPAAVAGLDVTFRTGDASVPAGADEFDLAYARLLLSHLVDPMAVVRALRTAVRPGGVVAVEDLFTPALAAEPRVPALDDLADIYSATVRGHGGDPAIGPRLAAHLAAAGLVDVTERTVVNRMTTVGEKLFLVQLLENMRPAILAARSATDVEITRVVDAVSEAAARPDVTFLQARMHQVAGRRPGTP</sequence>
<dbReference type="GO" id="GO:0032259">
    <property type="term" value="P:methylation"/>
    <property type="evidence" value="ECO:0007669"/>
    <property type="project" value="UniProtKB-KW"/>
</dbReference>
<dbReference type="InterPro" id="IPR029063">
    <property type="entry name" value="SAM-dependent_MTases_sf"/>
</dbReference>
<dbReference type="CDD" id="cd02440">
    <property type="entry name" value="AdoMet_MTases"/>
    <property type="match status" value="1"/>
</dbReference>
<keyword evidence="4" id="KW-1185">Reference proteome</keyword>
<keyword evidence="1" id="KW-0808">Transferase</keyword>
<reference evidence="3 4" key="1">
    <citation type="journal article" date="2019" name="Int. J. Syst. Evol. Microbiol.">
        <title>The Global Catalogue of Microorganisms (GCM) 10K type strain sequencing project: providing services to taxonomists for standard genome sequencing and annotation.</title>
        <authorList>
            <consortium name="The Broad Institute Genomics Platform"/>
            <consortium name="The Broad Institute Genome Sequencing Center for Infectious Disease"/>
            <person name="Wu L."/>
            <person name="Ma J."/>
        </authorList>
    </citation>
    <scope>NUCLEOTIDE SEQUENCE [LARGE SCALE GENOMIC DNA]</scope>
    <source>
        <strain evidence="3 4">JCM 16009</strain>
    </source>
</reference>
<dbReference type="RefSeq" id="WP_344416660.1">
    <property type="nucleotide sequence ID" value="NZ_BAAAQK010000006.1"/>
</dbReference>
<organism evidence="3 4">
    <name type="scientific">Pseudonocardia ailaonensis</name>
    <dbReference type="NCBI Taxonomy" id="367279"/>
    <lineage>
        <taxon>Bacteria</taxon>
        <taxon>Bacillati</taxon>
        <taxon>Actinomycetota</taxon>
        <taxon>Actinomycetes</taxon>
        <taxon>Pseudonocardiales</taxon>
        <taxon>Pseudonocardiaceae</taxon>
        <taxon>Pseudonocardia</taxon>
    </lineage>
</organism>
<comment type="caution">
    <text evidence="3">The sequence shown here is derived from an EMBL/GenBank/DDBJ whole genome shotgun (WGS) entry which is preliminary data.</text>
</comment>
<proteinExistence type="predicted"/>
<dbReference type="Proteomes" id="UP001500449">
    <property type="component" value="Unassembled WGS sequence"/>
</dbReference>
<dbReference type="EMBL" id="BAAAQK010000006">
    <property type="protein sequence ID" value="GAA1847771.1"/>
    <property type="molecule type" value="Genomic_DNA"/>
</dbReference>
<accession>A0ABN2N2E6</accession>
<dbReference type="Pfam" id="PF13649">
    <property type="entry name" value="Methyltransf_25"/>
    <property type="match status" value="1"/>
</dbReference>
<evidence type="ECO:0000256" key="1">
    <source>
        <dbReference type="ARBA" id="ARBA00022679"/>
    </source>
</evidence>
<evidence type="ECO:0000313" key="4">
    <source>
        <dbReference type="Proteomes" id="UP001500449"/>
    </source>
</evidence>
<keyword evidence="3" id="KW-0489">Methyltransferase</keyword>
<dbReference type="Gene3D" id="3.40.50.150">
    <property type="entry name" value="Vaccinia Virus protein VP39"/>
    <property type="match status" value="1"/>
</dbReference>
<dbReference type="InterPro" id="IPR041698">
    <property type="entry name" value="Methyltransf_25"/>
</dbReference>
<feature type="domain" description="Methyltransferase" evidence="2">
    <location>
        <begin position="51"/>
        <end position="146"/>
    </location>
</feature>
<protein>
    <submittedName>
        <fullName evidence="3">Methyltransferase domain-containing protein</fullName>
    </submittedName>
</protein>
<evidence type="ECO:0000313" key="3">
    <source>
        <dbReference type="EMBL" id="GAA1847771.1"/>
    </source>
</evidence>
<dbReference type="GO" id="GO:0008168">
    <property type="term" value="F:methyltransferase activity"/>
    <property type="evidence" value="ECO:0007669"/>
    <property type="project" value="UniProtKB-KW"/>
</dbReference>
<dbReference type="PANTHER" id="PTHR43861">
    <property type="entry name" value="TRANS-ACONITATE 2-METHYLTRANSFERASE-RELATED"/>
    <property type="match status" value="1"/>
</dbReference>
<name>A0ABN2N2E6_9PSEU</name>
<dbReference type="SUPFAM" id="SSF53335">
    <property type="entry name" value="S-adenosyl-L-methionine-dependent methyltransferases"/>
    <property type="match status" value="1"/>
</dbReference>
<gene>
    <name evidence="3" type="ORF">GCM10009836_29260</name>
</gene>
<evidence type="ECO:0000259" key="2">
    <source>
        <dbReference type="Pfam" id="PF13649"/>
    </source>
</evidence>